<dbReference type="SUPFAM" id="SSF53756">
    <property type="entry name" value="UDP-Glycosyltransferase/glycogen phosphorylase"/>
    <property type="match status" value="1"/>
</dbReference>
<proteinExistence type="predicted"/>
<dbReference type="AlphaFoldDB" id="A0A9X7UVN3"/>
<name>A0A9X7UVN3_9GAMM</name>
<accession>A0A9X7UVN3</accession>
<evidence type="ECO:0000313" key="1">
    <source>
        <dbReference type="EMBL" id="QQD23735.1"/>
    </source>
</evidence>
<dbReference type="EMBL" id="CP046056">
    <property type="protein sequence ID" value="QQD23735.1"/>
    <property type="molecule type" value="Genomic_DNA"/>
</dbReference>
<organism evidence="1 2">
    <name type="scientific">Venatoribacter cucullus</name>
    <dbReference type="NCBI Taxonomy" id="2661630"/>
    <lineage>
        <taxon>Bacteria</taxon>
        <taxon>Pseudomonadati</taxon>
        <taxon>Pseudomonadota</taxon>
        <taxon>Gammaproteobacteria</taxon>
        <taxon>Oceanospirillales</taxon>
        <taxon>Oceanospirillaceae</taxon>
        <taxon>Venatoribacter</taxon>
    </lineage>
</organism>
<sequence>MIILVNSKVTGSSIQASLGKAEYSYYFLLKLFMPALQQIGQVIEVSSVAEVDPLFAQHRDAGEQVIFLSISPPQQTPTDLQCPTVCLFAWEFPDTPNKAWENNPANDWHYVFSRIAGAIACSEESAQAVRNLMGEDYPVIALPAPVWPQFQNLHPAEGWLPIQAERVFSLSGHIIDSPLLGLSADGLVQHMHRPVAQTSQAVKPTAEPSALRKSYRLLRSWRQALRQRSQAIAANATEENQPAPNQAGLQPVDNCQLSLNGVVFCSMFSPVDGRKNWTDIVTAFCWAFRDTPDATLILKMTHHDLESYRIFLLTMLSRLAPFQCRVVALHGYLDDEQYRNLIQVTDFYVNASTGEGLCLPLMEFLSAGKPALAPKHTAMLDYLNEDIACVVKSSEEPACWSHDPAGTLCSRRHRINWQSLMEGYRHCYQMAQTQPEEYQHMSHRAWTEMQTFSDLPTVVTALQNLFNGCKK</sequence>
<gene>
    <name evidence="1" type="ORF">GJQ55_04215</name>
</gene>
<reference evidence="1 2" key="1">
    <citation type="submission" date="2019-11" db="EMBL/GenBank/DDBJ databases">
        <title>Venatorbacter sp. nov. a predator of Campylobacter and other Gram-negative bacteria.</title>
        <authorList>
            <person name="Saeedi A."/>
            <person name="Cummings N.J."/>
            <person name="Connerton I.F."/>
            <person name="Connerton P.L."/>
        </authorList>
    </citation>
    <scope>NUCLEOTIDE SEQUENCE [LARGE SCALE GENOMIC DNA]</scope>
    <source>
        <strain evidence="1">XL5</strain>
    </source>
</reference>
<dbReference type="PANTHER" id="PTHR46656:SF3">
    <property type="entry name" value="PUTATIVE-RELATED"/>
    <property type="match status" value="1"/>
</dbReference>
<dbReference type="Gene3D" id="3.40.50.2000">
    <property type="entry name" value="Glycogen Phosphorylase B"/>
    <property type="match status" value="1"/>
</dbReference>
<dbReference type="KEGG" id="vcw:GJQ55_04215"/>
<dbReference type="RefSeq" id="WP_228346273.1">
    <property type="nucleotide sequence ID" value="NZ_CP046056.1"/>
</dbReference>
<dbReference type="PANTHER" id="PTHR46656">
    <property type="entry name" value="PUTATIVE-RELATED"/>
    <property type="match status" value="1"/>
</dbReference>
<protein>
    <submittedName>
        <fullName evidence="1">Glycosyltransferase family 1 protein</fullName>
    </submittedName>
</protein>
<dbReference type="Proteomes" id="UP000596074">
    <property type="component" value="Chromosome"/>
</dbReference>
<evidence type="ECO:0000313" key="2">
    <source>
        <dbReference type="Proteomes" id="UP000596074"/>
    </source>
</evidence>
<dbReference type="CDD" id="cd01635">
    <property type="entry name" value="Glycosyltransferase_GTB-type"/>
    <property type="match status" value="1"/>
</dbReference>
<keyword evidence="2" id="KW-1185">Reference proteome</keyword>